<evidence type="ECO:0000313" key="2">
    <source>
        <dbReference type="Proteomes" id="UP000224567"/>
    </source>
</evidence>
<name>A0A2G2WSR2_CAPBA</name>
<reference evidence="2" key="2">
    <citation type="journal article" date="2017" name="J. Anim. Genet.">
        <title>Multiple reference genome sequences of hot pepper reveal the massive evolution of plant disease resistance genes by retroduplication.</title>
        <authorList>
            <person name="Kim S."/>
            <person name="Park J."/>
            <person name="Yeom S.-I."/>
            <person name="Kim Y.-M."/>
            <person name="Seo E."/>
            <person name="Kim K.-T."/>
            <person name="Kim M.-S."/>
            <person name="Lee J.M."/>
            <person name="Cheong K."/>
            <person name="Shin H.-S."/>
            <person name="Kim S.-B."/>
            <person name="Han K."/>
            <person name="Lee J."/>
            <person name="Park M."/>
            <person name="Lee H.-A."/>
            <person name="Lee H.-Y."/>
            <person name="Lee Y."/>
            <person name="Oh S."/>
            <person name="Lee J.H."/>
            <person name="Choi E."/>
            <person name="Choi E."/>
            <person name="Lee S.E."/>
            <person name="Jeon J."/>
            <person name="Kim H."/>
            <person name="Choi G."/>
            <person name="Song H."/>
            <person name="Lee J."/>
            <person name="Lee S.-C."/>
            <person name="Kwon J.-K."/>
            <person name="Lee H.-Y."/>
            <person name="Koo N."/>
            <person name="Hong Y."/>
            <person name="Kim R.W."/>
            <person name="Kang W.-H."/>
            <person name="Huh J.H."/>
            <person name="Kang B.-C."/>
            <person name="Yang T.-J."/>
            <person name="Lee Y.-H."/>
            <person name="Bennetzen J.L."/>
            <person name="Choi D."/>
        </authorList>
    </citation>
    <scope>NUCLEOTIDE SEQUENCE [LARGE SCALE GENOMIC DNA]</scope>
    <source>
        <strain evidence="2">cv. PBC81</strain>
    </source>
</reference>
<dbReference type="EMBL" id="MLFT02000005">
    <property type="protein sequence ID" value="PHT48277.1"/>
    <property type="molecule type" value="Genomic_DNA"/>
</dbReference>
<reference evidence="1 2" key="1">
    <citation type="journal article" date="2017" name="Genome Biol.">
        <title>New reference genome sequences of hot pepper reveal the massive evolution of plant disease-resistance genes by retroduplication.</title>
        <authorList>
            <person name="Kim S."/>
            <person name="Park J."/>
            <person name="Yeom S.I."/>
            <person name="Kim Y.M."/>
            <person name="Seo E."/>
            <person name="Kim K.T."/>
            <person name="Kim M.S."/>
            <person name="Lee J.M."/>
            <person name="Cheong K."/>
            <person name="Shin H.S."/>
            <person name="Kim S.B."/>
            <person name="Han K."/>
            <person name="Lee J."/>
            <person name="Park M."/>
            <person name="Lee H.A."/>
            <person name="Lee H.Y."/>
            <person name="Lee Y."/>
            <person name="Oh S."/>
            <person name="Lee J.H."/>
            <person name="Choi E."/>
            <person name="Choi E."/>
            <person name="Lee S.E."/>
            <person name="Jeon J."/>
            <person name="Kim H."/>
            <person name="Choi G."/>
            <person name="Song H."/>
            <person name="Lee J."/>
            <person name="Lee S.C."/>
            <person name="Kwon J.K."/>
            <person name="Lee H.Y."/>
            <person name="Koo N."/>
            <person name="Hong Y."/>
            <person name="Kim R.W."/>
            <person name="Kang W.H."/>
            <person name="Huh J.H."/>
            <person name="Kang B.C."/>
            <person name="Yang T.J."/>
            <person name="Lee Y.H."/>
            <person name="Bennetzen J.L."/>
            <person name="Choi D."/>
        </authorList>
    </citation>
    <scope>NUCLEOTIDE SEQUENCE [LARGE SCALE GENOMIC DNA]</scope>
    <source>
        <strain evidence="2">cv. PBC81</strain>
    </source>
</reference>
<organism evidence="1 2">
    <name type="scientific">Capsicum baccatum</name>
    <name type="common">Peruvian pepper</name>
    <dbReference type="NCBI Taxonomy" id="33114"/>
    <lineage>
        <taxon>Eukaryota</taxon>
        <taxon>Viridiplantae</taxon>
        <taxon>Streptophyta</taxon>
        <taxon>Embryophyta</taxon>
        <taxon>Tracheophyta</taxon>
        <taxon>Spermatophyta</taxon>
        <taxon>Magnoliopsida</taxon>
        <taxon>eudicotyledons</taxon>
        <taxon>Gunneridae</taxon>
        <taxon>Pentapetalae</taxon>
        <taxon>asterids</taxon>
        <taxon>lamiids</taxon>
        <taxon>Solanales</taxon>
        <taxon>Solanaceae</taxon>
        <taxon>Solanoideae</taxon>
        <taxon>Capsiceae</taxon>
        <taxon>Capsicum</taxon>
    </lineage>
</organism>
<comment type="caution">
    <text evidence="1">The sequence shown here is derived from an EMBL/GenBank/DDBJ whole genome shotgun (WGS) entry which is preliminary data.</text>
</comment>
<sequence length="347" mass="38580">MDKNYLSGVRTQQSLYQISSKSNGALRLDSHGHNNETEVNNINSSANYMLESQKLYMGDFSSNVDKSSVKVQNNMHNSTESVTSTVSDTILIESCVAEGQNAYAIGKSVEVNLLDEKALLACIVCKFHLVLVVESGLVLRIDIGDEQSDLLRYEVFSGKLILDKGKAHKSSKLESSKEVVSQDAVEAKLTSKAMDWGSDILHQGDVSHCPGLRHFTIHSYSLGRGFLKTGRSQKEICFLASTSEEALIWVNASAYQQCYVYLFPYPLASSKKQASDDMVTNEFPPESYVRCKYPPKRLVILNPRSGRGRSSKVFHRKVEHIFKVLCVGGDRIVNEGIVYVDNGFSKQ</sequence>
<dbReference type="PANTHER" id="PTHR35766">
    <property type="entry name" value="OS08G0543600 PROTEIN"/>
    <property type="match status" value="1"/>
</dbReference>
<evidence type="ECO:0008006" key="3">
    <source>
        <dbReference type="Google" id="ProtNLM"/>
    </source>
</evidence>
<dbReference type="PANTHER" id="PTHR35766:SF1">
    <property type="entry name" value="OS08G0543600 PROTEIN"/>
    <property type="match status" value="1"/>
</dbReference>
<dbReference type="Proteomes" id="UP000224567">
    <property type="component" value="Unassembled WGS sequence"/>
</dbReference>
<protein>
    <recommendedName>
        <fullName evidence="3">DAGKc domain-containing protein</fullName>
    </recommendedName>
</protein>
<dbReference type="OrthoDB" id="3853857at2759"/>
<evidence type="ECO:0000313" key="1">
    <source>
        <dbReference type="EMBL" id="PHT48277.1"/>
    </source>
</evidence>
<proteinExistence type="predicted"/>
<dbReference type="AlphaFoldDB" id="A0A2G2WSR2"/>
<gene>
    <name evidence="1" type="ORF">CQW23_12485</name>
</gene>
<accession>A0A2G2WSR2</accession>
<dbReference type="STRING" id="33114.A0A2G2WSR2"/>
<keyword evidence="2" id="KW-1185">Reference proteome</keyword>